<evidence type="ECO:0000313" key="2">
    <source>
        <dbReference type="Proteomes" id="UP000257109"/>
    </source>
</evidence>
<dbReference type="PANTHER" id="PTHR33223">
    <property type="entry name" value="CCHC-TYPE DOMAIN-CONTAINING PROTEIN"/>
    <property type="match status" value="1"/>
</dbReference>
<dbReference type="EMBL" id="QJKJ01011437">
    <property type="protein sequence ID" value="RDX71178.1"/>
    <property type="molecule type" value="Genomic_DNA"/>
</dbReference>
<dbReference type="Proteomes" id="UP000257109">
    <property type="component" value="Unassembled WGS sequence"/>
</dbReference>
<accession>A0A371EYR6</accession>
<dbReference type="OrthoDB" id="1750196at2759"/>
<name>A0A371EYR6_MUCPR</name>
<proteinExistence type="predicted"/>
<feature type="non-terminal residue" evidence="1">
    <location>
        <position position="1"/>
    </location>
</feature>
<sequence>MQACNTTIMGAQGSSPNPTVVIHLDRQKDPRSQEKWRYLEERLKDIEGVERYMFEAADLCLVSDVIILHKFKIPYFNKYKWNSCPRNHLISYCRKMASHTHDDKLLIHLFQESLTRVAYSWYLNLEKGQIRTWKDLAEAFLKQYKYNEELTLD</sequence>
<organism evidence="1 2">
    <name type="scientific">Mucuna pruriens</name>
    <name type="common">Velvet bean</name>
    <name type="synonym">Dolichos pruriens</name>
    <dbReference type="NCBI Taxonomy" id="157652"/>
    <lineage>
        <taxon>Eukaryota</taxon>
        <taxon>Viridiplantae</taxon>
        <taxon>Streptophyta</taxon>
        <taxon>Embryophyta</taxon>
        <taxon>Tracheophyta</taxon>
        <taxon>Spermatophyta</taxon>
        <taxon>Magnoliopsida</taxon>
        <taxon>eudicotyledons</taxon>
        <taxon>Gunneridae</taxon>
        <taxon>Pentapetalae</taxon>
        <taxon>rosids</taxon>
        <taxon>fabids</taxon>
        <taxon>Fabales</taxon>
        <taxon>Fabaceae</taxon>
        <taxon>Papilionoideae</taxon>
        <taxon>50 kb inversion clade</taxon>
        <taxon>NPAAA clade</taxon>
        <taxon>indigoferoid/millettioid clade</taxon>
        <taxon>Phaseoleae</taxon>
        <taxon>Mucuna</taxon>
    </lineage>
</organism>
<protein>
    <submittedName>
        <fullName evidence="1">Uncharacterized protein</fullName>
    </submittedName>
</protein>
<gene>
    <name evidence="1" type="ORF">CR513_49507</name>
</gene>
<evidence type="ECO:0000313" key="1">
    <source>
        <dbReference type="EMBL" id="RDX71178.1"/>
    </source>
</evidence>
<keyword evidence="2" id="KW-1185">Reference proteome</keyword>
<reference evidence="1" key="1">
    <citation type="submission" date="2018-05" db="EMBL/GenBank/DDBJ databases">
        <title>Draft genome of Mucuna pruriens seed.</title>
        <authorList>
            <person name="Nnadi N.E."/>
            <person name="Vos R."/>
            <person name="Hasami M.H."/>
            <person name="Devisetty U.K."/>
            <person name="Aguiy J.C."/>
        </authorList>
    </citation>
    <scope>NUCLEOTIDE SEQUENCE [LARGE SCALE GENOMIC DNA]</scope>
    <source>
        <strain evidence="1">JCA_2017</strain>
    </source>
</reference>
<dbReference type="AlphaFoldDB" id="A0A371EYR6"/>
<dbReference type="PANTHER" id="PTHR33223:SF8">
    <property type="entry name" value="OS04G0172440 PROTEIN"/>
    <property type="match status" value="1"/>
</dbReference>
<comment type="caution">
    <text evidence="1">The sequence shown here is derived from an EMBL/GenBank/DDBJ whole genome shotgun (WGS) entry which is preliminary data.</text>
</comment>